<evidence type="ECO:0000256" key="1">
    <source>
        <dbReference type="SAM" id="MobiDB-lite"/>
    </source>
</evidence>
<evidence type="ECO:0000313" key="3">
    <source>
        <dbReference type="Proteomes" id="UP000198287"/>
    </source>
</evidence>
<dbReference type="AlphaFoldDB" id="A0A226CZE1"/>
<feature type="compositionally biased region" description="Polar residues" evidence="1">
    <location>
        <begin position="1"/>
        <end position="11"/>
    </location>
</feature>
<accession>A0A226CZE1</accession>
<evidence type="ECO:0000313" key="2">
    <source>
        <dbReference type="EMBL" id="OXA37406.1"/>
    </source>
</evidence>
<dbReference type="EMBL" id="LNIX01000058">
    <property type="protein sequence ID" value="OXA37406.1"/>
    <property type="molecule type" value="Genomic_DNA"/>
</dbReference>
<feature type="region of interest" description="Disordered" evidence="1">
    <location>
        <begin position="1"/>
        <end position="28"/>
    </location>
</feature>
<organism evidence="2 3">
    <name type="scientific">Folsomia candida</name>
    <name type="common">Springtail</name>
    <dbReference type="NCBI Taxonomy" id="158441"/>
    <lineage>
        <taxon>Eukaryota</taxon>
        <taxon>Metazoa</taxon>
        <taxon>Ecdysozoa</taxon>
        <taxon>Arthropoda</taxon>
        <taxon>Hexapoda</taxon>
        <taxon>Collembola</taxon>
        <taxon>Entomobryomorpha</taxon>
        <taxon>Isotomoidea</taxon>
        <taxon>Isotomidae</taxon>
        <taxon>Proisotominae</taxon>
        <taxon>Folsomia</taxon>
    </lineage>
</organism>
<comment type="caution">
    <text evidence="2">The sequence shown here is derived from an EMBL/GenBank/DDBJ whole genome shotgun (WGS) entry which is preliminary data.</text>
</comment>
<keyword evidence="3" id="KW-1185">Reference proteome</keyword>
<feature type="compositionally biased region" description="Low complexity" evidence="1">
    <location>
        <begin position="12"/>
        <end position="24"/>
    </location>
</feature>
<dbReference type="Proteomes" id="UP000198287">
    <property type="component" value="Unassembled WGS sequence"/>
</dbReference>
<name>A0A226CZE1_FOLCA</name>
<gene>
    <name evidence="2" type="ORF">Fcan01_27832</name>
</gene>
<sequence length="161" mass="18215">MAGKNSQTLNFDSESSGDESNNSGIETQPAKRRRILDWHYVKSYCTKQEAEEFIKSDNQWVYKGRYHTSDAEVLNYVCRSVDSCSSKCHVMWLLLDNTSVILEKTTDKHDHVSIPKTGIEAATKSEIKKLLNSGVTQPKLILRSLMGLDVKVPTKTQLTTF</sequence>
<proteinExistence type="predicted"/>
<reference evidence="2 3" key="1">
    <citation type="submission" date="2015-12" db="EMBL/GenBank/DDBJ databases">
        <title>The genome of Folsomia candida.</title>
        <authorList>
            <person name="Faddeeva A."/>
            <person name="Derks M.F."/>
            <person name="Anvar Y."/>
            <person name="Smit S."/>
            <person name="Van Straalen N."/>
            <person name="Roelofs D."/>
        </authorList>
    </citation>
    <scope>NUCLEOTIDE SEQUENCE [LARGE SCALE GENOMIC DNA]</scope>
    <source>
        <strain evidence="2 3">VU population</strain>
        <tissue evidence="2">Whole body</tissue>
    </source>
</reference>
<protein>
    <submittedName>
        <fullName evidence="2">Uncharacterized protein</fullName>
    </submittedName>
</protein>